<dbReference type="EMBL" id="JAOWLA010000006">
    <property type="protein sequence ID" value="MCV2864589.1"/>
    <property type="molecule type" value="Genomic_DNA"/>
</dbReference>
<organism evidence="1 2">
    <name type="scientific">Albidovulum sediminicola</name>
    <dbReference type="NCBI Taxonomy" id="2984331"/>
    <lineage>
        <taxon>Bacteria</taxon>
        <taxon>Pseudomonadati</taxon>
        <taxon>Pseudomonadota</taxon>
        <taxon>Alphaproteobacteria</taxon>
        <taxon>Rhodobacterales</taxon>
        <taxon>Paracoccaceae</taxon>
        <taxon>Albidovulum</taxon>
    </lineage>
</organism>
<gene>
    <name evidence="1" type="ORF">OE647_07540</name>
</gene>
<proteinExistence type="predicted"/>
<keyword evidence="1" id="KW-0456">Lyase</keyword>
<accession>A0ABT2Z0C0</accession>
<dbReference type="InterPro" id="IPR025975">
    <property type="entry name" value="Polysacc_lyase"/>
</dbReference>
<evidence type="ECO:0000313" key="2">
    <source>
        <dbReference type="Proteomes" id="UP001652503"/>
    </source>
</evidence>
<keyword evidence="2" id="KW-1185">Reference proteome</keyword>
<dbReference type="GO" id="GO:0016829">
    <property type="term" value="F:lyase activity"/>
    <property type="evidence" value="ECO:0007669"/>
    <property type="project" value="UniProtKB-KW"/>
</dbReference>
<comment type="caution">
    <text evidence="1">The sequence shown here is derived from an EMBL/GenBank/DDBJ whole genome shotgun (WGS) entry which is preliminary data.</text>
</comment>
<name>A0ABT2Z0C0_9RHOB</name>
<dbReference type="Pfam" id="PF14099">
    <property type="entry name" value="Polysacc_lyase"/>
    <property type="match status" value="1"/>
</dbReference>
<dbReference type="Gene3D" id="2.60.120.200">
    <property type="match status" value="1"/>
</dbReference>
<protein>
    <submittedName>
        <fullName evidence="1">Polysaccharide lyase</fullName>
    </submittedName>
</protein>
<evidence type="ECO:0000313" key="1">
    <source>
        <dbReference type="EMBL" id="MCV2864589.1"/>
    </source>
</evidence>
<dbReference type="RefSeq" id="WP_263721109.1">
    <property type="nucleotide sequence ID" value="NZ_JAOWLA010000006.1"/>
</dbReference>
<sequence>MRQILYFLMITLTVGVSPAFGDRWDFARFRENDSNLPGSYKILRHNIEGIVAKRIHAFSIYGGDCLTGTYSDGSGQGDCSYGSVRSMLRELASGGRGNFSQPDQAWYAWDMLIPTDFPTYTQQTGGGYIFAQWKGFDCPHASIAHNSRAGSGNQLILRLQKTTGQHDCAAVAEINLMPMRDFKGRWRHIEVFANWSNGADGQLTVFIDGKQRGAYRGPTLDPNIRAQNGRDNTTNHFDYGVYLCCTRGVHLVQPGTLYFANVRRARSRENLAR</sequence>
<reference evidence="1 2" key="1">
    <citation type="submission" date="2022-10" db="EMBL/GenBank/DDBJ databases">
        <title>Defluviimonas sp. nov., isolated from ocean surface water.</title>
        <authorList>
            <person name="He W."/>
            <person name="Wang L."/>
            <person name="Zhang D.-F."/>
        </authorList>
    </citation>
    <scope>NUCLEOTIDE SEQUENCE [LARGE SCALE GENOMIC DNA]</scope>
    <source>
        <strain evidence="1 2">WL0075</strain>
    </source>
</reference>
<dbReference type="Proteomes" id="UP001652503">
    <property type="component" value="Unassembled WGS sequence"/>
</dbReference>